<dbReference type="GO" id="GO:0051131">
    <property type="term" value="P:chaperone-mediated protein complex assembly"/>
    <property type="evidence" value="ECO:0007669"/>
    <property type="project" value="TreeGrafter"/>
</dbReference>
<dbReference type="STRING" id="268505.A0A2A9PIZ2"/>
<dbReference type="OrthoDB" id="248120at2759"/>
<sequence length="78" mass="9326">MDEVQARLRSLSDDYQQLQQDLQKRVSSRQKLEAQKQENVGVQKEFEGLGDDETIYKLHGQRPTRLHWRRDRETGERS</sequence>
<keyword evidence="5" id="KW-1185">Reference proteome</keyword>
<gene>
    <name evidence="4" type="ORF">XA68_17598</name>
</gene>
<evidence type="ECO:0000256" key="2">
    <source>
        <dbReference type="ARBA" id="ARBA00023186"/>
    </source>
</evidence>
<dbReference type="Gene3D" id="1.10.287.370">
    <property type="match status" value="1"/>
</dbReference>
<dbReference type="Proteomes" id="UP000037136">
    <property type="component" value="Unassembled WGS sequence"/>
</dbReference>
<comment type="caution">
    <text evidence="4">The sequence shown here is derived from an EMBL/GenBank/DDBJ whole genome shotgun (WGS) entry which is preliminary data.</text>
</comment>
<accession>A0A2A9PIZ2</accession>
<evidence type="ECO:0000256" key="1">
    <source>
        <dbReference type="ARBA" id="ARBA00008045"/>
    </source>
</evidence>
<dbReference type="InterPro" id="IPR009053">
    <property type="entry name" value="Prefoldin"/>
</dbReference>
<proteinExistence type="inferred from homology"/>
<dbReference type="GO" id="GO:0005737">
    <property type="term" value="C:cytoplasm"/>
    <property type="evidence" value="ECO:0007669"/>
    <property type="project" value="TreeGrafter"/>
</dbReference>
<dbReference type="GO" id="GO:0016272">
    <property type="term" value="C:prefoldin complex"/>
    <property type="evidence" value="ECO:0007669"/>
    <property type="project" value="InterPro"/>
</dbReference>
<evidence type="ECO:0000313" key="4">
    <source>
        <dbReference type="EMBL" id="PFH61349.1"/>
    </source>
</evidence>
<dbReference type="InterPro" id="IPR002777">
    <property type="entry name" value="PFD_beta-like"/>
</dbReference>
<dbReference type="PANTHER" id="PTHR21431">
    <property type="entry name" value="PREFOLDIN SUBUNIT 6"/>
    <property type="match status" value="1"/>
</dbReference>
<protein>
    <submittedName>
        <fullName evidence="4">Uncharacterized protein</fullName>
    </submittedName>
</protein>
<organism evidence="4 5">
    <name type="scientific">Ophiocordyceps unilateralis</name>
    <name type="common">Zombie-ant fungus</name>
    <name type="synonym">Torrubia unilateralis</name>
    <dbReference type="NCBI Taxonomy" id="268505"/>
    <lineage>
        <taxon>Eukaryota</taxon>
        <taxon>Fungi</taxon>
        <taxon>Dikarya</taxon>
        <taxon>Ascomycota</taxon>
        <taxon>Pezizomycotina</taxon>
        <taxon>Sordariomycetes</taxon>
        <taxon>Hypocreomycetidae</taxon>
        <taxon>Hypocreales</taxon>
        <taxon>Ophiocordycipitaceae</taxon>
        <taxon>Ophiocordyceps</taxon>
    </lineage>
</organism>
<name>A0A2A9PIZ2_OPHUN</name>
<dbReference type="Pfam" id="PF01920">
    <property type="entry name" value="Prefoldin_2"/>
    <property type="match status" value="1"/>
</dbReference>
<dbReference type="EMBL" id="LAZP02000076">
    <property type="protein sequence ID" value="PFH61349.1"/>
    <property type="molecule type" value="Genomic_DNA"/>
</dbReference>
<dbReference type="GO" id="GO:0051082">
    <property type="term" value="F:unfolded protein binding"/>
    <property type="evidence" value="ECO:0007669"/>
    <property type="project" value="InterPro"/>
</dbReference>
<dbReference type="AlphaFoldDB" id="A0A2A9PIZ2"/>
<reference evidence="4 5" key="1">
    <citation type="journal article" date="2015" name="BMC Genomics">
        <title>Gene expression during zombie ant biting behavior reflects the complexity underlying fungal parasitic behavioral manipulation.</title>
        <authorList>
            <person name="de Bekker C."/>
            <person name="Ohm R.A."/>
            <person name="Loreto R.G."/>
            <person name="Sebastian A."/>
            <person name="Albert I."/>
            <person name="Merrow M."/>
            <person name="Brachmann A."/>
            <person name="Hughes D.P."/>
        </authorList>
    </citation>
    <scope>NUCLEOTIDE SEQUENCE [LARGE SCALE GENOMIC DNA]</scope>
    <source>
        <strain evidence="4 5">SC16a</strain>
    </source>
</reference>
<comment type="similarity">
    <text evidence="1">Belongs to the prefoldin subunit beta family.</text>
</comment>
<dbReference type="GO" id="GO:0006457">
    <property type="term" value="P:protein folding"/>
    <property type="evidence" value="ECO:0007669"/>
    <property type="project" value="InterPro"/>
</dbReference>
<evidence type="ECO:0000256" key="3">
    <source>
        <dbReference type="SAM" id="Coils"/>
    </source>
</evidence>
<dbReference type="SUPFAM" id="SSF46579">
    <property type="entry name" value="Prefoldin"/>
    <property type="match status" value="1"/>
</dbReference>
<dbReference type="GO" id="GO:0051087">
    <property type="term" value="F:protein-folding chaperone binding"/>
    <property type="evidence" value="ECO:0007669"/>
    <property type="project" value="TreeGrafter"/>
</dbReference>
<evidence type="ECO:0000313" key="5">
    <source>
        <dbReference type="Proteomes" id="UP000037136"/>
    </source>
</evidence>
<keyword evidence="3" id="KW-0175">Coiled coil</keyword>
<dbReference type="PANTHER" id="PTHR21431:SF0">
    <property type="entry name" value="PREFOLDIN SUBUNIT 6"/>
    <property type="match status" value="1"/>
</dbReference>
<feature type="coiled-coil region" evidence="3">
    <location>
        <begin position="1"/>
        <end position="35"/>
    </location>
</feature>
<reference evidence="4 5" key="2">
    <citation type="journal article" date="2017" name="Sci. Rep.">
        <title>Ant-infecting Ophiocordyceps genomes reveal a high diversity of potential behavioral manipulation genes and a possible major role for enterotoxins.</title>
        <authorList>
            <person name="de Bekker C."/>
            <person name="Ohm R.A."/>
            <person name="Evans H.C."/>
            <person name="Brachmann A."/>
            <person name="Hughes D.P."/>
        </authorList>
    </citation>
    <scope>NUCLEOTIDE SEQUENCE [LARGE SCALE GENOMIC DNA]</scope>
    <source>
        <strain evidence="4 5">SC16a</strain>
    </source>
</reference>
<keyword evidence="2" id="KW-0143">Chaperone</keyword>